<dbReference type="AlphaFoldDB" id="A0A068R4Y0"/>
<organism evidence="1 2">
    <name type="scientific">Xenorhabdus poinarii G6</name>
    <dbReference type="NCBI Taxonomy" id="1354304"/>
    <lineage>
        <taxon>Bacteria</taxon>
        <taxon>Pseudomonadati</taxon>
        <taxon>Pseudomonadota</taxon>
        <taxon>Gammaproteobacteria</taxon>
        <taxon>Enterobacterales</taxon>
        <taxon>Morganellaceae</taxon>
        <taxon>Xenorhabdus</taxon>
    </lineage>
</organism>
<sequence>MDNKKLSSPSQEEMQKAFKKSNELHENITSHYETVSKEKPELAHLFVKHPKMISLCGYGYGMSEYVSGYFNINTYREYGRYPFIQVTSSLSTIGPQPNYGQQVMFNGYIQGGPDMPQVNFENIYLGGVLQNIQTVVNVPLNLQLFINEENITLRLFEGNIYLGDLTSIYQHEFHAFIPIEFSGAGSFNYI</sequence>
<dbReference type="Proteomes" id="UP000032735">
    <property type="component" value="Chromosome"/>
</dbReference>
<evidence type="ECO:0000313" key="1">
    <source>
        <dbReference type="EMBL" id="CDG21981.1"/>
    </source>
</evidence>
<dbReference type="KEGG" id="xpo:XPG1_2326"/>
<reference evidence="1 2" key="1">
    <citation type="submission" date="2013-07" db="EMBL/GenBank/DDBJ databases">
        <authorList>
            <person name="Genoscope - CEA"/>
        </authorList>
    </citation>
    <scope>NUCLEOTIDE SEQUENCE [LARGE SCALE GENOMIC DNA]</scope>
    <source>
        <strain evidence="1 2">G6</strain>
    </source>
</reference>
<evidence type="ECO:0000313" key="2">
    <source>
        <dbReference type="Proteomes" id="UP000032735"/>
    </source>
</evidence>
<dbReference type="HOGENOM" id="CLU_1414683_0_0_6"/>
<dbReference type="OrthoDB" id="6444064at2"/>
<proteinExistence type="predicted"/>
<gene>
    <name evidence="1" type="ORF">XPG1_2326</name>
</gene>
<name>A0A068R4Y0_9GAMM</name>
<keyword evidence="2" id="KW-1185">Reference proteome</keyword>
<protein>
    <submittedName>
        <fullName evidence="1">Uncharacterized protein</fullName>
    </submittedName>
</protein>
<accession>A0A068R4Y0</accession>
<dbReference type="EMBL" id="FO704551">
    <property type="protein sequence ID" value="CDG21981.1"/>
    <property type="molecule type" value="Genomic_DNA"/>
</dbReference>